<organism evidence="1 2">
    <name type="scientific">Klebsiella phage vB_KpnM_BIS47</name>
    <dbReference type="NCBI Taxonomy" id="1907784"/>
    <lineage>
        <taxon>Viruses</taxon>
        <taxon>Duplodnaviria</taxon>
        <taxon>Heunggongvirae</taxon>
        <taxon>Uroviricota</taxon>
        <taxon>Caudoviricetes</taxon>
        <taxon>Vequintavirinae</taxon>
        <taxon>Mydovirus</taxon>
        <taxon>Mydovirus BIS47</taxon>
    </lineage>
</organism>
<dbReference type="GeneID" id="55632650"/>
<dbReference type="EMBL" id="KY652726">
    <property type="protein sequence ID" value="ARB12661.1"/>
    <property type="molecule type" value="Genomic_DNA"/>
</dbReference>
<evidence type="ECO:0000313" key="2">
    <source>
        <dbReference type="Proteomes" id="UP000221691"/>
    </source>
</evidence>
<accession>A0A1V0E723</accession>
<dbReference type="Proteomes" id="UP000221691">
    <property type="component" value="Segment"/>
</dbReference>
<dbReference type="KEGG" id="vg:55632650"/>
<gene>
    <name evidence="1" type="ORF">BIS47_157</name>
</gene>
<proteinExistence type="predicted"/>
<reference evidence="1 2" key="1">
    <citation type="submission" date="2017-02" db="EMBL/GenBank/DDBJ databases">
        <title>Genome sequencing and assembly of Klebsiella pneumoniae phages.</title>
        <authorList>
            <person name="Labudda L."/>
            <person name="Strapagiel D."/>
            <person name="Karczewska-Golec J."/>
            <person name="Golec P."/>
        </authorList>
    </citation>
    <scope>NUCLEOTIDE SEQUENCE [LARGE SCALE GENOMIC DNA]</scope>
</reference>
<name>A0A1V0E723_9CAUD</name>
<evidence type="ECO:0000313" key="1">
    <source>
        <dbReference type="EMBL" id="ARB12661.1"/>
    </source>
</evidence>
<dbReference type="RefSeq" id="YP_009832664.1">
    <property type="nucleotide sequence ID" value="NC_048656.1"/>
</dbReference>
<protein>
    <submittedName>
        <fullName evidence="1">Uncharacterized protein</fullName>
    </submittedName>
</protein>
<sequence length="92" mass="10757">MIEFFRSLYFKLFRNRRLSLYATSKWSVTWTDIGVKEKGQWMYFVSPTGKRYVEPTNVPCLLSRSDLPGYAACTIWRNGGPLPDSARRVKDE</sequence>
<keyword evidence="2" id="KW-1185">Reference proteome</keyword>